<feature type="region of interest" description="Disordered" evidence="6">
    <location>
        <begin position="253"/>
        <end position="285"/>
    </location>
</feature>
<feature type="transmembrane region" description="Helical" evidence="7">
    <location>
        <begin position="198"/>
        <end position="217"/>
    </location>
</feature>
<organism evidence="8">
    <name type="scientific">Tuwongella immobilis</name>
    <dbReference type="NCBI Taxonomy" id="692036"/>
    <lineage>
        <taxon>Bacteria</taxon>
        <taxon>Pseudomonadati</taxon>
        <taxon>Planctomycetota</taxon>
        <taxon>Planctomycetia</taxon>
        <taxon>Gemmatales</taxon>
        <taxon>Gemmataceae</taxon>
        <taxon>Tuwongella</taxon>
    </lineage>
</organism>
<sequence length="285" mass="31382">MEWLAPLVTLTLMEIVLGIDNIIFIAIVAGRLPEAQRPRARRIGLMVALGTRLMLLALLSFIMGLTKPLFMLPELSFLNIDPEHAEEVLGISGKDLIMIIGGLFLVGKSVYEIHHKLEGPDEHESTGGTAPKSVSFGLILAQIAVIDIVFSLDSVITAVGMARDYWVMVSAMIISVGVMLAFAGYISDFVDRHPTLKILALSFLILIGTMLMAEGFGQHMNKGYIYFAMAFAVVVELLNMRLRKKADEPVALHGKHMPSDMLPKSAGMRPIDRKRAEKLGRNKSR</sequence>
<evidence type="ECO:0000313" key="9">
    <source>
        <dbReference type="Proteomes" id="UP000464378"/>
    </source>
</evidence>
<keyword evidence="5 7" id="KW-0472">Membrane</keyword>
<dbReference type="InParanoid" id="A0A6C2YVK2"/>
<dbReference type="AlphaFoldDB" id="A0A6C2YVK2"/>
<feature type="transmembrane region" description="Helical" evidence="7">
    <location>
        <begin position="96"/>
        <end position="113"/>
    </location>
</feature>
<accession>A0A6C2YVK2</accession>
<evidence type="ECO:0008006" key="10">
    <source>
        <dbReference type="Google" id="ProtNLM"/>
    </source>
</evidence>
<evidence type="ECO:0000313" key="8">
    <source>
        <dbReference type="EMBL" id="VIP05650.1"/>
    </source>
</evidence>
<dbReference type="Proteomes" id="UP000464378">
    <property type="component" value="Chromosome"/>
</dbReference>
<dbReference type="InterPro" id="IPR005496">
    <property type="entry name" value="Integral_membrane_TerC"/>
</dbReference>
<comment type="subcellular location">
    <subcellularLocation>
        <location evidence="1">Membrane</location>
        <topology evidence="1">Multi-pass membrane protein</topology>
    </subcellularLocation>
</comment>
<dbReference type="EMBL" id="LR593887">
    <property type="protein sequence ID" value="VTS08656.1"/>
    <property type="molecule type" value="Genomic_DNA"/>
</dbReference>
<dbReference type="FunCoup" id="A0A6C2YVK2">
    <property type="interactions" value="86"/>
</dbReference>
<comment type="similarity">
    <text evidence="2">Belongs to the TerC family.</text>
</comment>
<protein>
    <recommendedName>
        <fullName evidence="10">TerC family protein</fullName>
    </recommendedName>
</protein>
<reference evidence="8" key="1">
    <citation type="submission" date="2019-04" db="EMBL/GenBank/DDBJ databases">
        <authorList>
            <consortium name="Science for Life Laboratories"/>
        </authorList>
    </citation>
    <scope>NUCLEOTIDE SEQUENCE</scope>
    <source>
        <strain evidence="8">MBLW1</strain>
    </source>
</reference>
<dbReference type="GO" id="GO:0016020">
    <property type="term" value="C:membrane"/>
    <property type="evidence" value="ECO:0007669"/>
    <property type="project" value="UniProtKB-SubCell"/>
</dbReference>
<feature type="transmembrane region" description="Helical" evidence="7">
    <location>
        <begin position="223"/>
        <end position="240"/>
    </location>
</feature>
<evidence type="ECO:0000256" key="1">
    <source>
        <dbReference type="ARBA" id="ARBA00004141"/>
    </source>
</evidence>
<feature type="transmembrane region" description="Helical" evidence="7">
    <location>
        <begin position="134"/>
        <end position="159"/>
    </location>
</feature>
<proteinExistence type="inferred from homology"/>
<evidence type="ECO:0000256" key="3">
    <source>
        <dbReference type="ARBA" id="ARBA00022692"/>
    </source>
</evidence>
<evidence type="ECO:0000256" key="5">
    <source>
        <dbReference type="ARBA" id="ARBA00023136"/>
    </source>
</evidence>
<name>A0A6C2YVK2_9BACT</name>
<dbReference type="PANTHER" id="PTHR30238">
    <property type="entry name" value="MEMBRANE BOUND PREDICTED REDOX MODULATOR"/>
    <property type="match status" value="1"/>
</dbReference>
<feature type="transmembrane region" description="Helical" evidence="7">
    <location>
        <begin position="12"/>
        <end position="32"/>
    </location>
</feature>
<keyword evidence="9" id="KW-1185">Reference proteome</keyword>
<feature type="transmembrane region" description="Helical" evidence="7">
    <location>
        <begin position="165"/>
        <end position="186"/>
    </location>
</feature>
<dbReference type="Pfam" id="PF03741">
    <property type="entry name" value="TerC"/>
    <property type="match status" value="1"/>
</dbReference>
<feature type="transmembrane region" description="Helical" evidence="7">
    <location>
        <begin position="44"/>
        <end position="65"/>
    </location>
</feature>
<evidence type="ECO:0000256" key="6">
    <source>
        <dbReference type="SAM" id="MobiDB-lite"/>
    </source>
</evidence>
<evidence type="ECO:0000256" key="4">
    <source>
        <dbReference type="ARBA" id="ARBA00022989"/>
    </source>
</evidence>
<keyword evidence="3 7" id="KW-0812">Transmembrane</keyword>
<evidence type="ECO:0000256" key="2">
    <source>
        <dbReference type="ARBA" id="ARBA00007511"/>
    </source>
</evidence>
<evidence type="ECO:0000256" key="7">
    <source>
        <dbReference type="SAM" id="Phobius"/>
    </source>
</evidence>
<dbReference type="PANTHER" id="PTHR30238:SF4">
    <property type="entry name" value="SLL1022 PROTEIN"/>
    <property type="match status" value="1"/>
</dbReference>
<dbReference type="RefSeq" id="WP_162660796.1">
    <property type="nucleotide sequence ID" value="NZ_LR593887.1"/>
</dbReference>
<dbReference type="EMBL" id="LR586016">
    <property type="protein sequence ID" value="VIP05650.1"/>
    <property type="molecule type" value="Genomic_DNA"/>
</dbReference>
<gene>
    <name evidence="8" type="ORF">GMBLW1_35430</name>
</gene>
<feature type="compositionally biased region" description="Basic and acidic residues" evidence="6">
    <location>
        <begin position="270"/>
        <end position="285"/>
    </location>
</feature>
<dbReference type="KEGG" id="tim:GMBLW1_35430"/>
<keyword evidence="4 7" id="KW-1133">Transmembrane helix</keyword>